<dbReference type="RefSeq" id="WP_211314819.1">
    <property type="nucleotide sequence ID" value="NZ_QPJY01000002.1"/>
</dbReference>
<proteinExistence type="predicted"/>
<feature type="domain" description="Soluble ligand binding" evidence="4">
    <location>
        <begin position="111"/>
        <end position="155"/>
    </location>
</feature>
<dbReference type="EMBL" id="QPJY01000002">
    <property type="protein sequence ID" value="RCX32275.1"/>
    <property type="molecule type" value="Genomic_DNA"/>
</dbReference>
<dbReference type="Gene3D" id="3.10.560.10">
    <property type="entry name" value="Outer membrane lipoprotein wza domain like"/>
    <property type="match status" value="1"/>
</dbReference>
<accession>A0A369CGS6</accession>
<evidence type="ECO:0000256" key="2">
    <source>
        <dbReference type="SAM" id="SignalP"/>
    </source>
</evidence>
<evidence type="ECO:0000259" key="4">
    <source>
        <dbReference type="Pfam" id="PF10531"/>
    </source>
</evidence>
<name>A0A369CGS6_9GAMM</name>
<feature type="signal peptide" evidence="2">
    <location>
        <begin position="1"/>
        <end position="26"/>
    </location>
</feature>
<dbReference type="InterPro" id="IPR003715">
    <property type="entry name" value="Poly_export_N"/>
</dbReference>
<keyword evidence="1 2" id="KW-0732">Signal</keyword>
<evidence type="ECO:0000256" key="1">
    <source>
        <dbReference type="ARBA" id="ARBA00022729"/>
    </source>
</evidence>
<organism evidence="5 6">
    <name type="scientific">Thioalbus denitrificans</name>
    <dbReference type="NCBI Taxonomy" id="547122"/>
    <lineage>
        <taxon>Bacteria</taxon>
        <taxon>Pseudomonadati</taxon>
        <taxon>Pseudomonadota</taxon>
        <taxon>Gammaproteobacteria</taxon>
        <taxon>Chromatiales</taxon>
        <taxon>Ectothiorhodospiraceae</taxon>
        <taxon>Thioalbus</taxon>
    </lineage>
</organism>
<reference evidence="5 6" key="1">
    <citation type="submission" date="2018-07" db="EMBL/GenBank/DDBJ databases">
        <title>Genomic Encyclopedia of Type Strains, Phase IV (KMG-IV): sequencing the most valuable type-strain genomes for metagenomic binning, comparative biology and taxonomic classification.</title>
        <authorList>
            <person name="Goeker M."/>
        </authorList>
    </citation>
    <scope>NUCLEOTIDE SEQUENCE [LARGE SCALE GENOMIC DNA]</scope>
    <source>
        <strain evidence="5 6">DSM 26407</strain>
    </source>
</reference>
<dbReference type="InterPro" id="IPR049712">
    <property type="entry name" value="Poly_export"/>
</dbReference>
<dbReference type="GO" id="GO:0015159">
    <property type="term" value="F:polysaccharide transmembrane transporter activity"/>
    <property type="evidence" value="ECO:0007669"/>
    <property type="project" value="InterPro"/>
</dbReference>
<sequence>MSKTPFAYLLTLLLFMALAPAGAPHAAEGEGLSGYRLGTGDLVRVQVFGEDDLSAESRVSDRGTIPYPLLGELKVVGLSIRGVEELIANRLRGDYLVNPQVSVSVLEYRQFYVNGQVKSPGGFPYQPGLTVRQAVSLAGGFTERASRNKIFVVRDKDPAGASKKVELNDPVRPGDTLTVEESFF</sequence>
<dbReference type="Pfam" id="PF02563">
    <property type="entry name" value="Poly_export"/>
    <property type="match status" value="1"/>
</dbReference>
<feature type="chain" id="PRO_5016705310" evidence="2">
    <location>
        <begin position="27"/>
        <end position="184"/>
    </location>
</feature>
<keyword evidence="6" id="KW-1185">Reference proteome</keyword>
<comment type="caution">
    <text evidence="5">The sequence shown here is derived from an EMBL/GenBank/DDBJ whole genome shotgun (WGS) entry which is preliminary data.</text>
</comment>
<gene>
    <name evidence="5" type="ORF">DFQ59_102637</name>
</gene>
<dbReference type="Gene3D" id="3.30.1950.10">
    <property type="entry name" value="wza like domain"/>
    <property type="match status" value="1"/>
</dbReference>
<evidence type="ECO:0000313" key="6">
    <source>
        <dbReference type="Proteomes" id="UP000252707"/>
    </source>
</evidence>
<dbReference type="InterPro" id="IPR019554">
    <property type="entry name" value="Soluble_ligand-bd"/>
</dbReference>
<dbReference type="AlphaFoldDB" id="A0A369CGS6"/>
<protein>
    <submittedName>
        <fullName evidence="5">Polysaccharide export outer membrane protein</fullName>
    </submittedName>
</protein>
<feature type="domain" description="Polysaccharide export protein N-terminal" evidence="3">
    <location>
        <begin position="33"/>
        <end position="105"/>
    </location>
</feature>
<dbReference type="PANTHER" id="PTHR33619:SF3">
    <property type="entry name" value="POLYSACCHARIDE EXPORT PROTEIN GFCE-RELATED"/>
    <property type="match status" value="1"/>
</dbReference>
<dbReference type="PANTHER" id="PTHR33619">
    <property type="entry name" value="POLYSACCHARIDE EXPORT PROTEIN GFCE-RELATED"/>
    <property type="match status" value="1"/>
</dbReference>
<evidence type="ECO:0000259" key="3">
    <source>
        <dbReference type="Pfam" id="PF02563"/>
    </source>
</evidence>
<evidence type="ECO:0000313" key="5">
    <source>
        <dbReference type="EMBL" id="RCX32275.1"/>
    </source>
</evidence>
<dbReference type="Pfam" id="PF10531">
    <property type="entry name" value="SLBB"/>
    <property type="match status" value="1"/>
</dbReference>
<dbReference type="Proteomes" id="UP000252707">
    <property type="component" value="Unassembled WGS sequence"/>
</dbReference>